<dbReference type="InterPro" id="IPR050297">
    <property type="entry name" value="LipidA_mod_glycosyltrf_83"/>
</dbReference>
<protein>
    <submittedName>
        <fullName evidence="10">Glycosyltransferase family 39 protein</fullName>
        <ecNumber evidence="10">2.4.-.-</ecNumber>
    </submittedName>
</protein>
<dbReference type="RefSeq" id="WP_271429590.1">
    <property type="nucleotide sequence ID" value="NZ_JAQIPB010000009.1"/>
</dbReference>
<feature type="domain" description="Glycosyltransferase RgtA/B/C/D-like" evidence="9">
    <location>
        <begin position="179"/>
        <end position="306"/>
    </location>
</feature>
<dbReference type="GO" id="GO:0009103">
    <property type="term" value="P:lipopolysaccharide biosynthetic process"/>
    <property type="evidence" value="ECO:0007669"/>
    <property type="project" value="UniProtKB-ARBA"/>
</dbReference>
<evidence type="ECO:0000256" key="2">
    <source>
        <dbReference type="ARBA" id="ARBA00022475"/>
    </source>
</evidence>
<feature type="transmembrane region" description="Helical" evidence="8">
    <location>
        <begin position="179"/>
        <end position="197"/>
    </location>
</feature>
<evidence type="ECO:0000256" key="5">
    <source>
        <dbReference type="ARBA" id="ARBA00022692"/>
    </source>
</evidence>
<evidence type="ECO:0000256" key="4">
    <source>
        <dbReference type="ARBA" id="ARBA00022679"/>
    </source>
</evidence>
<name>A0AAE3NBM1_9BURK</name>
<keyword evidence="7 8" id="KW-0472">Membrane</keyword>
<comment type="subcellular location">
    <subcellularLocation>
        <location evidence="1">Cell membrane</location>
        <topology evidence="1">Multi-pass membrane protein</topology>
    </subcellularLocation>
</comment>
<dbReference type="InterPro" id="IPR038731">
    <property type="entry name" value="RgtA/B/C-like"/>
</dbReference>
<keyword evidence="11" id="KW-1185">Reference proteome</keyword>
<sequence length="589" mass="64081">MLALCVLAAWGAGQLLWARLRAPQGPGADPAAADPWLGLAMAAALGLGLYICAFQLLAIAGALRPPAVLGLLAAGLLAAALQARAAWGRLRALPAAPGTRAQRIATWVALGALLVSLSEPLSPPHAFDEMMYHLPWARETATSGALGIHDWLRYPWFPYNYNLLYAAALPLAGDVFPHLLHALAGWLSAAIVFRLALAHSDRITACMAAVILLAVGEMSNALIDMGVALFVLAACTALWIWHRAPGNSRPLGWLMLAGFLMGLAIGSKYQALTFMPLLGLFVLWRERRVGRLAAALAVLLLPCIYWYARNWLQTGDPFNPIGARVFGFSNWNETDYVNQVNDVSAHASLPNIMLWPLLLVPFGLFWRNPATRPAVRAATVFGAWSLVVWVLTSRYPRYMTASFPLLAWLGAMGWRQLGLWAAQAVQRRAPVLARGAMPRVATVALLAVLALAGAQRFAQHARMVSPTPESREAFLRTHVPGYEALQYANAHRHGKLYIVALSDAIYFAHQPAWGDVFGPWRYADFVMQKPAEMGRRLAAAGFGTIAIHTRTVPILDGQAGFGDHFDLLYDKEGTRIYRVKAFAPSPASS</sequence>
<evidence type="ECO:0000259" key="9">
    <source>
        <dbReference type="Pfam" id="PF13231"/>
    </source>
</evidence>
<gene>
    <name evidence="10" type="ORF">PGB34_18550</name>
</gene>
<evidence type="ECO:0000313" key="10">
    <source>
        <dbReference type="EMBL" id="MDA7418373.1"/>
    </source>
</evidence>
<dbReference type="Proteomes" id="UP001212602">
    <property type="component" value="Unassembled WGS sequence"/>
</dbReference>
<comment type="caution">
    <text evidence="10">The sequence shown here is derived from an EMBL/GenBank/DDBJ whole genome shotgun (WGS) entry which is preliminary data.</text>
</comment>
<feature type="transmembrane region" description="Helical" evidence="8">
    <location>
        <begin position="67"/>
        <end position="87"/>
    </location>
</feature>
<evidence type="ECO:0000256" key="8">
    <source>
        <dbReference type="SAM" id="Phobius"/>
    </source>
</evidence>
<organism evidence="10 11">
    <name type="scientific">Xenophilus arseniciresistens</name>
    <dbReference type="NCBI Taxonomy" id="1283306"/>
    <lineage>
        <taxon>Bacteria</taxon>
        <taxon>Pseudomonadati</taxon>
        <taxon>Pseudomonadota</taxon>
        <taxon>Betaproteobacteria</taxon>
        <taxon>Burkholderiales</taxon>
        <taxon>Comamonadaceae</taxon>
        <taxon>Xenophilus</taxon>
    </lineage>
</organism>
<evidence type="ECO:0000256" key="3">
    <source>
        <dbReference type="ARBA" id="ARBA00022676"/>
    </source>
</evidence>
<evidence type="ECO:0000313" key="11">
    <source>
        <dbReference type="Proteomes" id="UP001212602"/>
    </source>
</evidence>
<feature type="transmembrane region" description="Helical" evidence="8">
    <location>
        <begin position="289"/>
        <end position="308"/>
    </location>
</feature>
<dbReference type="PANTHER" id="PTHR33908">
    <property type="entry name" value="MANNOSYLTRANSFERASE YKCB-RELATED"/>
    <property type="match status" value="1"/>
</dbReference>
<evidence type="ECO:0000256" key="7">
    <source>
        <dbReference type="ARBA" id="ARBA00023136"/>
    </source>
</evidence>
<feature type="transmembrane region" description="Helical" evidence="8">
    <location>
        <begin position="37"/>
        <end position="60"/>
    </location>
</feature>
<reference evidence="10" key="1">
    <citation type="submission" date="2023-01" db="EMBL/GenBank/DDBJ databases">
        <title>Xenophilus mangrovi sp. nov., isolated from soil of Mangrove nature reserve.</title>
        <authorList>
            <person name="Xu S."/>
            <person name="Liu Z."/>
            <person name="Xu Y."/>
        </authorList>
    </citation>
    <scope>NUCLEOTIDE SEQUENCE</scope>
    <source>
        <strain evidence="10">YW8</strain>
    </source>
</reference>
<keyword evidence="5 8" id="KW-0812">Transmembrane</keyword>
<feature type="transmembrane region" description="Helical" evidence="8">
    <location>
        <begin position="253"/>
        <end position="282"/>
    </location>
</feature>
<accession>A0AAE3NBM1</accession>
<feature type="transmembrane region" description="Helical" evidence="8">
    <location>
        <begin position="373"/>
        <end position="392"/>
    </location>
</feature>
<keyword evidence="4 10" id="KW-0808">Transferase</keyword>
<dbReference type="EC" id="2.4.-.-" evidence="10"/>
<feature type="transmembrane region" description="Helical" evidence="8">
    <location>
        <begin position="347"/>
        <end position="366"/>
    </location>
</feature>
<dbReference type="AlphaFoldDB" id="A0AAE3NBM1"/>
<keyword evidence="2" id="KW-1003">Cell membrane</keyword>
<feature type="transmembrane region" description="Helical" evidence="8">
    <location>
        <begin position="436"/>
        <end position="454"/>
    </location>
</feature>
<dbReference type="GO" id="GO:0005886">
    <property type="term" value="C:plasma membrane"/>
    <property type="evidence" value="ECO:0007669"/>
    <property type="project" value="UniProtKB-SubCell"/>
</dbReference>
<dbReference type="PANTHER" id="PTHR33908:SF11">
    <property type="entry name" value="MEMBRANE PROTEIN"/>
    <property type="match status" value="1"/>
</dbReference>
<dbReference type="GO" id="GO:0016763">
    <property type="term" value="F:pentosyltransferase activity"/>
    <property type="evidence" value="ECO:0007669"/>
    <property type="project" value="TreeGrafter"/>
</dbReference>
<evidence type="ECO:0000256" key="6">
    <source>
        <dbReference type="ARBA" id="ARBA00022989"/>
    </source>
</evidence>
<keyword evidence="3 10" id="KW-0328">Glycosyltransferase</keyword>
<keyword evidence="6 8" id="KW-1133">Transmembrane helix</keyword>
<feature type="transmembrane region" description="Helical" evidence="8">
    <location>
        <begin position="398"/>
        <end position="415"/>
    </location>
</feature>
<proteinExistence type="predicted"/>
<feature type="transmembrane region" description="Helical" evidence="8">
    <location>
        <begin position="209"/>
        <end position="241"/>
    </location>
</feature>
<evidence type="ECO:0000256" key="1">
    <source>
        <dbReference type="ARBA" id="ARBA00004651"/>
    </source>
</evidence>
<dbReference type="EMBL" id="JAQIPB010000009">
    <property type="protein sequence ID" value="MDA7418373.1"/>
    <property type="molecule type" value="Genomic_DNA"/>
</dbReference>
<dbReference type="Pfam" id="PF13231">
    <property type="entry name" value="PMT_2"/>
    <property type="match status" value="1"/>
</dbReference>